<dbReference type="EMBL" id="JAEUBF010001036">
    <property type="protein sequence ID" value="KAH3673183.1"/>
    <property type="molecule type" value="Genomic_DNA"/>
</dbReference>
<sequence length="131" mass="15267">MSDQPVNVIEEIIRRVQSTYDNIVAELDVYHILRLVIFVGGYIFLRNAASKYLANKQLKNQIEADNQAREQNQINELVDKPDEADASGNWGWGKKTRKVVKRHERIIEEHFESLRNGTTEDDRDIEDLLED</sequence>
<dbReference type="Pfam" id="PF07543">
    <property type="entry name" value="PGA2"/>
    <property type="match status" value="1"/>
</dbReference>
<organism evidence="3 4">
    <name type="scientific">Wickerhamomyces mucosus</name>
    <dbReference type="NCBI Taxonomy" id="1378264"/>
    <lineage>
        <taxon>Eukaryota</taxon>
        <taxon>Fungi</taxon>
        <taxon>Dikarya</taxon>
        <taxon>Ascomycota</taxon>
        <taxon>Saccharomycotina</taxon>
        <taxon>Saccharomycetes</taxon>
        <taxon>Phaffomycetales</taxon>
        <taxon>Wickerhamomycetaceae</taxon>
        <taxon>Wickerhamomyces</taxon>
    </lineage>
</organism>
<keyword evidence="2" id="KW-0472">Membrane</keyword>
<evidence type="ECO:0000313" key="3">
    <source>
        <dbReference type="EMBL" id="KAH3673183.1"/>
    </source>
</evidence>
<dbReference type="PANTHER" id="PTHR28199">
    <property type="entry name" value="PROCESSING OF GAS1 AND ALP PROTEIN 2"/>
    <property type="match status" value="1"/>
</dbReference>
<feature type="region of interest" description="Disordered" evidence="1">
    <location>
        <begin position="69"/>
        <end position="91"/>
    </location>
</feature>
<reference evidence="3" key="2">
    <citation type="submission" date="2021-01" db="EMBL/GenBank/DDBJ databases">
        <authorList>
            <person name="Schikora-Tamarit M.A."/>
        </authorList>
    </citation>
    <scope>NUCLEOTIDE SEQUENCE</scope>
    <source>
        <strain evidence="3">CBS6341</strain>
    </source>
</reference>
<name>A0A9P8PJ11_9ASCO</name>
<dbReference type="InterPro" id="IPR011431">
    <property type="entry name" value="Trafficking_Pga2"/>
</dbReference>
<protein>
    <submittedName>
        <fullName evidence="3">Uncharacterized protein</fullName>
    </submittedName>
</protein>
<evidence type="ECO:0000256" key="1">
    <source>
        <dbReference type="SAM" id="MobiDB-lite"/>
    </source>
</evidence>
<feature type="transmembrane region" description="Helical" evidence="2">
    <location>
        <begin position="29"/>
        <end position="49"/>
    </location>
</feature>
<dbReference type="Proteomes" id="UP000769528">
    <property type="component" value="Unassembled WGS sequence"/>
</dbReference>
<accession>A0A9P8PJ11</accession>
<dbReference type="AlphaFoldDB" id="A0A9P8PJ11"/>
<dbReference type="OrthoDB" id="4227028at2759"/>
<reference evidence="3" key="1">
    <citation type="journal article" date="2021" name="Open Biol.">
        <title>Shared evolutionary footprints suggest mitochondrial oxidative damage underlies multiple complex I losses in fungi.</title>
        <authorList>
            <person name="Schikora-Tamarit M.A."/>
            <person name="Marcet-Houben M."/>
            <person name="Nosek J."/>
            <person name="Gabaldon T."/>
        </authorList>
    </citation>
    <scope>NUCLEOTIDE SEQUENCE</scope>
    <source>
        <strain evidence="3">CBS6341</strain>
    </source>
</reference>
<evidence type="ECO:0000256" key="2">
    <source>
        <dbReference type="SAM" id="Phobius"/>
    </source>
</evidence>
<evidence type="ECO:0000313" key="4">
    <source>
        <dbReference type="Proteomes" id="UP000769528"/>
    </source>
</evidence>
<dbReference type="PANTHER" id="PTHR28199:SF1">
    <property type="entry name" value="PROCESSING OF GAS1 AND ALP PROTEIN 2"/>
    <property type="match status" value="1"/>
</dbReference>
<keyword evidence="4" id="KW-1185">Reference proteome</keyword>
<keyword evidence="2" id="KW-1133">Transmembrane helix</keyword>
<proteinExistence type="predicted"/>
<gene>
    <name evidence="3" type="ORF">WICMUC_003801</name>
</gene>
<keyword evidence="2" id="KW-0812">Transmembrane</keyword>
<comment type="caution">
    <text evidence="3">The sequence shown here is derived from an EMBL/GenBank/DDBJ whole genome shotgun (WGS) entry which is preliminary data.</text>
</comment>
<dbReference type="GO" id="GO:0015031">
    <property type="term" value="P:protein transport"/>
    <property type="evidence" value="ECO:0007669"/>
    <property type="project" value="TreeGrafter"/>
</dbReference>